<dbReference type="Proteomes" id="UP000182635">
    <property type="component" value="Unassembled WGS sequence"/>
</dbReference>
<reference evidence="5" key="1">
    <citation type="submission" date="2016-10" db="EMBL/GenBank/DDBJ databases">
        <authorList>
            <person name="Varghese N."/>
            <person name="Submissions S."/>
        </authorList>
    </citation>
    <scope>NUCLEOTIDE SEQUENCE [LARGE SCALE GENOMIC DNA]</scope>
    <source>
        <strain evidence="5">DSM 20403</strain>
    </source>
</reference>
<dbReference type="GO" id="GO:0080120">
    <property type="term" value="P:CAAX-box protein maturation"/>
    <property type="evidence" value="ECO:0007669"/>
    <property type="project" value="UniProtKB-ARBA"/>
</dbReference>
<protein>
    <recommendedName>
        <fullName evidence="3">CAAX prenyl protease 2/Lysostaphin resistance protein A-like domain-containing protein</fullName>
    </recommendedName>
</protein>
<dbReference type="PANTHER" id="PTHR36435">
    <property type="entry name" value="SLR1288 PROTEIN"/>
    <property type="match status" value="1"/>
</dbReference>
<dbReference type="EMBL" id="FOPI01000013">
    <property type="protein sequence ID" value="SFG34377.1"/>
    <property type="molecule type" value="Genomic_DNA"/>
</dbReference>
<feature type="transmembrane region" description="Helical" evidence="2">
    <location>
        <begin position="7"/>
        <end position="29"/>
    </location>
</feature>
<feature type="transmembrane region" description="Helical" evidence="2">
    <location>
        <begin position="173"/>
        <end position="188"/>
    </location>
</feature>
<keyword evidence="2" id="KW-0472">Membrane</keyword>
<evidence type="ECO:0000313" key="5">
    <source>
        <dbReference type="Proteomes" id="UP000182635"/>
    </source>
</evidence>
<dbReference type="InterPro" id="IPR052710">
    <property type="entry name" value="CAAX_protease"/>
</dbReference>
<name>A0A1I2R710_9LACO</name>
<dbReference type="RefSeq" id="WP_046922913.1">
    <property type="nucleotide sequence ID" value="NZ_AYYL01000008.1"/>
</dbReference>
<feature type="transmembrane region" description="Helical" evidence="2">
    <location>
        <begin position="76"/>
        <end position="100"/>
    </location>
</feature>
<keyword evidence="2" id="KW-0812">Transmembrane</keyword>
<keyword evidence="2" id="KW-1133">Transmembrane helix</keyword>
<evidence type="ECO:0000256" key="2">
    <source>
        <dbReference type="SAM" id="Phobius"/>
    </source>
</evidence>
<feature type="transmembrane region" description="Helical" evidence="2">
    <location>
        <begin position="120"/>
        <end position="138"/>
    </location>
</feature>
<sequence length="212" mass="23784">MNKQNSANGLALTSAYLFIMICQLMIPHYFRNGPAYLICTLIWLLGALAMIFLNRRFSFKNPVDSTEKCTQATHEAILIGLGLIATLASQILLTTFEVNVLHQPSGSENTNMFIEIIHQYPYYFLCPVIAAPITEELVFRKFFFGNFSSVLPKLICSLISSTVFSIGHSDGHFIVYAAIGLILCYVYEESGKIRTSMIVHMLMNLTVILINL</sequence>
<feature type="transmembrane region" description="Helical" evidence="2">
    <location>
        <begin position="35"/>
        <end position="55"/>
    </location>
</feature>
<dbReference type="AlphaFoldDB" id="A0A1I2R710"/>
<dbReference type="GO" id="GO:0004175">
    <property type="term" value="F:endopeptidase activity"/>
    <property type="evidence" value="ECO:0007669"/>
    <property type="project" value="UniProtKB-ARBA"/>
</dbReference>
<dbReference type="PANTHER" id="PTHR36435:SF6">
    <property type="entry name" value="ABORTIVE INFECTION PROTEIN"/>
    <property type="match status" value="1"/>
</dbReference>
<feature type="transmembrane region" description="Helical" evidence="2">
    <location>
        <begin position="150"/>
        <end position="167"/>
    </location>
</feature>
<evidence type="ECO:0000313" key="4">
    <source>
        <dbReference type="EMBL" id="SFG34377.1"/>
    </source>
</evidence>
<proteinExistence type="inferred from homology"/>
<organism evidence="4 5">
    <name type="scientific">Ligilactobacillus ruminis DSM 20403 = NBRC 102161</name>
    <dbReference type="NCBI Taxonomy" id="1423798"/>
    <lineage>
        <taxon>Bacteria</taxon>
        <taxon>Bacillati</taxon>
        <taxon>Bacillota</taxon>
        <taxon>Bacilli</taxon>
        <taxon>Lactobacillales</taxon>
        <taxon>Lactobacillaceae</taxon>
        <taxon>Ligilactobacillus</taxon>
    </lineage>
</organism>
<evidence type="ECO:0000259" key="3">
    <source>
        <dbReference type="Pfam" id="PF02517"/>
    </source>
</evidence>
<evidence type="ECO:0000256" key="1">
    <source>
        <dbReference type="ARBA" id="ARBA00009067"/>
    </source>
</evidence>
<gene>
    <name evidence="4" type="ORF">SAMN02910432_00975</name>
</gene>
<accession>A0A1I2R710</accession>
<dbReference type="OrthoDB" id="2194912at2"/>
<dbReference type="InterPro" id="IPR003675">
    <property type="entry name" value="Rce1/LyrA-like_dom"/>
</dbReference>
<comment type="similarity">
    <text evidence="1">Belongs to the UPF0177 family.</text>
</comment>
<feature type="domain" description="CAAX prenyl protease 2/Lysostaphin resistance protein A-like" evidence="3">
    <location>
        <begin position="121"/>
        <end position="205"/>
    </location>
</feature>
<dbReference type="Pfam" id="PF02517">
    <property type="entry name" value="Rce1-like"/>
    <property type="match status" value="1"/>
</dbReference>